<name>A0AAD9GYR2_9STRA</name>
<dbReference type="Proteomes" id="UP001259832">
    <property type="component" value="Unassembled WGS sequence"/>
</dbReference>
<keyword evidence="2" id="KW-1185">Reference proteome</keyword>
<reference evidence="1" key="1">
    <citation type="submission" date="2023-08" db="EMBL/GenBank/DDBJ databases">
        <title>Reference Genome Resource for the Citrus Pathogen Phytophthora citrophthora.</title>
        <authorList>
            <person name="Moller H."/>
            <person name="Coetzee B."/>
            <person name="Rose L.J."/>
            <person name="Van Niekerk J.M."/>
        </authorList>
    </citation>
    <scope>NUCLEOTIDE SEQUENCE</scope>
    <source>
        <strain evidence="1">STE-U-9442</strain>
    </source>
</reference>
<accession>A0AAD9GYR2</accession>
<comment type="caution">
    <text evidence="1">The sequence shown here is derived from an EMBL/GenBank/DDBJ whole genome shotgun (WGS) entry which is preliminary data.</text>
</comment>
<gene>
    <name evidence="1" type="ORF">P3T76_001525</name>
</gene>
<dbReference type="EMBL" id="JASMQC010000002">
    <property type="protein sequence ID" value="KAK1947515.1"/>
    <property type="molecule type" value="Genomic_DNA"/>
</dbReference>
<evidence type="ECO:0000313" key="2">
    <source>
        <dbReference type="Proteomes" id="UP001259832"/>
    </source>
</evidence>
<sequence>MTDIAPPLVCNRVYDVNTAARALTTGKLDGSLESAVLAALTAKLKIRGTIVEAGAIGDSGSWIDSLCLKYPTKRTLLQSKWEALEKLMQLDEHVNEADKEAVWTVWSEGHALRKKVKEFGLPPSIADRIVEDSFQSMEFMKESELIEQTMTLCARKCWLLSIATLIDLLMRPCTSKTALMVLPVV</sequence>
<dbReference type="AlphaFoldDB" id="A0AAD9GYR2"/>
<proteinExistence type="predicted"/>
<organism evidence="1 2">
    <name type="scientific">Phytophthora citrophthora</name>
    <dbReference type="NCBI Taxonomy" id="4793"/>
    <lineage>
        <taxon>Eukaryota</taxon>
        <taxon>Sar</taxon>
        <taxon>Stramenopiles</taxon>
        <taxon>Oomycota</taxon>
        <taxon>Peronosporomycetes</taxon>
        <taxon>Peronosporales</taxon>
        <taxon>Peronosporaceae</taxon>
        <taxon>Phytophthora</taxon>
    </lineage>
</organism>
<protein>
    <submittedName>
        <fullName evidence="1">Uncharacterized protein</fullName>
    </submittedName>
</protein>
<evidence type="ECO:0000313" key="1">
    <source>
        <dbReference type="EMBL" id="KAK1947515.1"/>
    </source>
</evidence>